<reference evidence="2 3" key="1">
    <citation type="submission" date="2017-02" db="EMBL/GenBank/DDBJ databases">
        <authorList>
            <person name="Peterson S.W."/>
        </authorList>
    </citation>
    <scope>NUCLEOTIDE SEQUENCE [LARGE SCALE GENOMIC DNA]</scope>
    <source>
        <strain evidence="2 3">VKM Ac-2059</strain>
    </source>
</reference>
<dbReference type="EMBL" id="FUZP01000001">
    <property type="protein sequence ID" value="SKC41721.1"/>
    <property type="molecule type" value="Genomic_DNA"/>
</dbReference>
<dbReference type="Proteomes" id="UP000190857">
    <property type="component" value="Unassembled WGS sequence"/>
</dbReference>
<organism evidence="2 3">
    <name type="scientific">Okibacterium fritillariae</name>
    <dbReference type="NCBI Taxonomy" id="123320"/>
    <lineage>
        <taxon>Bacteria</taxon>
        <taxon>Bacillati</taxon>
        <taxon>Actinomycetota</taxon>
        <taxon>Actinomycetes</taxon>
        <taxon>Micrococcales</taxon>
        <taxon>Microbacteriaceae</taxon>
        <taxon>Okibacterium</taxon>
    </lineage>
</organism>
<dbReference type="InterPro" id="IPR037523">
    <property type="entry name" value="VOC_core"/>
</dbReference>
<accession>A0A1T5IRE5</accession>
<dbReference type="RefSeq" id="WP_079726947.1">
    <property type="nucleotide sequence ID" value="NZ_FUZP01000001.1"/>
</dbReference>
<keyword evidence="3" id="KW-1185">Reference proteome</keyword>
<name>A0A1T5IRE5_9MICO</name>
<dbReference type="PANTHER" id="PTHR36503">
    <property type="entry name" value="BLR2520 PROTEIN"/>
    <property type="match status" value="1"/>
</dbReference>
<dbReference type="AlphaFoldDB" id="A0A1T5IRE5"/>
<dbReference type="Pfam" id="PF00903">
    <property type="entry name" value="Glyoxalase"/>
    <property type="match status" value="1"/>
</dbReference>
<sequence>MLSNVFINLPVSDLTRSSGFWTSAGFELDPNFTDENAASVKLSDSIYIMLLTHGMWARFMSKPIADPSKTSSVINALGVDEPAEVDTVVDKAVAAGATEGQSQDYGWMRSRAFADPDGHNWEITWMDPLAQTGGWDAIAAKYPDATPPE</sequence>
<evidence type="ECO:0000313" key="3">
    <source>
        <dbReference type="Proteomes" id="UP000190857"/>
    </source>
</evidence>
<dbReference type="InterPro" id="IPR004360">
    <property type="entry name" value="Glyas_Fos-R_dOase_dom"/>
</dbReference>
<dbReference type="Gene3D" id="3.10.180.10">
    <property type="entry name" value="2,3-Dihydroxybiphenyl 1,2-Dioxygenase, domain 1"/>
    <property type="match status" value="1"/>
</dbReference>
<dbReference type="InterPro" id="IPR029068">
    <property type="entry name" value="Glyas_Bleomycin-R_OHBP_Dase"/>
</dbReference>
<gene>
    <name evidence="2" type="ORF">SAMN06309945_0773</name>
</gene>
<dbReference type="PANTHER" id="PTHR36503:SF2">
    <property type="entry name" value="BLR2408 PROTEIN"/>
    <property type="match status" value="1"/>
</dbReference>
<dbReference type="SUPFAM" id="SSF54593">
    <property type="entry name" value="Glyoxalase/Bleomycin resistance protein/Dihydroxybiphenyl dioxygenase"/>
    <property type="match status" value="1"/>
</dbReference>
<feature type="domain" description="VOC" evidence="1">
    <location>
        <begin position="3"/>
        <end position="126"/>
    </location>
</feature>
<proteinExistence type="predicted"/>
<protein>
    <recommendedName>
        <fullName evidence="1">VOC domain-containing protein</fullName>
    </recommendedName>
</protein>
<dbReference type="OrthoDB" id="4265398at2"/>
<evidence type="ECO:0000313" key="2">
    <source>
        <dbReference type="EMBL" id="SKC41721.1"/>
    </source>
</evidence>
<evidence type="ECO:0000259" key="1">
    <source>
        <dbReference type="PROSITE" id="PS51819"/>
    </source>
</evidence>
<dbReference type="STRING" id="123320.SAMN06309945_0773"/>
<dbReference type="PROSITE" id="PS51819">
    <property type="entry name" value="VOC"/>
    <property type="match status" value="1"/>
</dbReference>